<dbReference type="EC" id="5.6.2.3" evidence="1"/>
<keyword evidence="1 3" id="KW-0347">Helicase</keyword>
<dbReference type="GO" id="GO:0016787">
    <property type="term" value="F:hydrolase activity"/>
    <property type="evidence" value="ECO:0007669"/>
    <property type="project" value="UniProtKB-KW"/>
</dbReference>
<evidence type="ECO:0000259" key="2">
    <source>
        <dbReference type="Pfam" id="PF05970"/>
    </source>
</evidence>
<keyword evidence="1" id="KW-0227">DNA damage</keyword>
<keyword evidence="1" id="KW-0233">DNA recombination</keyword>
<gene>
    <name evidence="3" type="primary">pif1</name>
    <name evidence="3" type="ORF">NPIL_450231</name>
</gene>
<protein>
    <recommendedName>
        <fullName evidence="1">ATP-dependent DNA helicase</fullName>
        <ecNumber evidence="1">5.6.2.3</ecNumber>
    </recommendedName>
</protein>
<name>A0A8X6T9P7_NEPPI</name>
<dbReference type="PANTHER" id="PTHR10492:SF57">
    <property type="entry name" value="ATP-DEPENDENT DNA HELICASE"/>
    <property type="match status" value="1"/>
</dbReference>
<dbReference type="InterPro" id="IPR027417">
    <property type="entry name" value="P-loop_NTPase"/>
</dbReference>
<comment type="similarity">
    <text evidence="1">Belongs to the helicase family.</text>
</comment>
<sequence length="99" mass="10682">MSHKTLSNAVKSNATTYLAPDGTGKTFLIYLLLAKVKSEKNITTSVASSGIAASLIDGGKTVHSAFKLPLDLNRSENTFYNISKQSDMPHVPRETKITV</sequence>
<comment type="caution">
    <text evidence="3">The sequence shown here is derived from an EMBL/GenBank/DDBJ whole genome shotgun (WGS) entry which is preliminary data.</text>
</comment>
<dbReference type="PANTHER" id="PTHR10492">
    <property type="match status" value="1"/>
</dbReference>
<dbReference type="GO" id="GO:0006281">
    <property type="term" value="P:DNA repair"/>
    <property type="evidence" value="ECO:0007669"/>
    <property type="project" value="UniProtKB-KW"/>
</dbReference>
<comment type="catalytic activity">
    <reaction evidence="1">
        <text>ATP + H2O = ADP + phosphate + H(+)</text>
        <dbReference type="Rhea" id="RHEA:13065"/>
        <dbReference type="ChEBI" id="CHEBI:15377"/>
        <dbReference type="ChEBI" id="CHEBI:15378"/>
        <dbReference type="ChEBI" id="CHEBI:30616"/>
        <dbReference type="ChEBI" id="CHEBI:43474"/>
        <dbReference type="ChEBI" id="CHEBI:456216"/>
        <dbReference type="EC" id="5.6.2.3"/>
    </reaction>
</comment>
<dbReference type="GO" id="GO:0005524">
    <property type="term" value="F:ATP binding"/>
    <property type="evidence" value="ECO:0007669"/>
    <property type="project" value="UniProtKB-KW"/>
</dbReference>
<dbReference type="GO" id="GO:0000723">
    <property type="term" value="P:telomere maintenance"/>
    <property type="evidence" value="ECO:0007669"/>
    <property type="project" value="InterPro"/>
</dbReference>
<organism evidence="3 4">
    <name type="scientific">Nephila pilipes</name>
    <name type="common">Giant wood spider</name>
    <name type="synonym">Nephila maculata</name>
    <dbReference type="NCBI Taxonomy" id="299642"/>
    <lineage>
        <taxon>Eukaryota</taxon>
        <taxon>Metazoa</taxon>
        <taxon>Ecdysozoa</taxon>
        <taxon>Arthropoda</taxon>
        <taxon>Chelicerata</taxon>
        <taxon>Arachnida</taxon>
        <taxon>Araneae</taxon>
        <taxon>Araneomorphae</taxon>
        <taxon>Entelegynae</taxon>
        <taxon>Araneoidea</taxon>
        <taxon>Nephilidae</taxon>
        <taxon>Nephila</taxon>
    </lineage>
</organism>
<dbReference type="InterPro" id="IPR010285">
    <property type="entry name" value="DNA_helicase_pif1-like_DEAD"/>
</dbReference>
<evidence type="ECO:0000256" key="1">
    <source>
        <dbReference type="RuleBase" id="RU363044"/>
    </source>
</evidence>
<dbReference type="GO" id="GO:0043139">
    <property type="term" value="F:5'-3' DNA helicase activity"/>
    <property type="evidence" value="ECO:0007669"/>
    <property type="project" value="UniProtKB-EC"/>
</dbReference>
<dbReference type="Proteomes" id="UP000887013">
    <property type="component" value="Unassembled WGS sequence"/>
</dbReference>
<accession>A0A8X6T9P7</accession>
<comment type="cofactor">
    <cofactor evidence="1">
        <name>Mg(2+)</name>
        <dbReference type="ChEBI" id="CHEBI:18420"/>
    </cofactor>
</comment>
<dbReference type="EMBL" id="BMAW01053373">
    <property type="protein sequence ID" value="GFS90755.1"/>
    <property type="molecule type" value="Genomic_DNA"/>
</dbReference>
<dbReference type="GO" id="GO:0006310">
    <property type="term" value="P:DNA recombination"/>
    <property type="evidence" value="ECO:0007669"/>
    <property type="project" value="UniProtKB-KW"/>
</dbReference>
<dbReference type="Pfam" id="PF05970">
    <property type="entry name" value="PIF1"/>
    <property type="match status" value="1"/>
</dbReference>
<dbReference type="OrthoDB" id="6429883at2759"/>
<keyword evidence="1" id="KW-0547">Nucleotide-binding</keyword>
<keyword evidence="1" id="KW-0378">Hydrolase</keyword>
<feature type="domain" description="DNA helicase Pif1-like DEAD-box helicase" evidence="2">
    <location>
        <begin position="21"/>
        <end position="95"/>
    </location>
</feature>
<proteinExistence type="inferred from homology"/>
<keyword evidence="1" id="KW-0234">DNA repair</keyword>
<keyword evidence="1" id="KW-0067">ATP-binding</keyword>
<evidence type="ECO:0000313" key="3">
    <source>
        <dbReference type="EMBL" id="GFS90755.1"/>
    </source>
</evidence>
<evidence type="ECO:0000313" key="4">
    <source>
        <dbReference type="Proteomes" id="UP000887013"/>
    </source>
</evidence>
<reference evidence="3" key="1">
    <citation type="submission" date="2020-08" db="EMBL/GenBank/DDBJ databases">
        <title>Multicomponent nature underlies the extraordinary mechanical properties of spider dragline silk.</title>
        <authorList>
            <person name="Kono N."/>
            <person name="Nakamura H."/>
            <person name="Mori M."/>
            <person name="Yoshida Y."/>
            <person name="Ohtoshi R."/>
            <person name="Malay A.D."/>
            <person name="Moran D.A.P."/>
            <person name="Tomita M."/>
            <person name="Numata K."/>
            <person name="Arakawa K."/>
        </authorList>
    </citation>
    <scope>NUCLEOTIDE SEQUENCE</scope>
</reference>
<dbReference type="AlphaFoldDB" id="A0A8X6T9P7"/>
<keyword evidence="4" id="KW-1185">Reference proteome</keyword>
<dbReference type="Gene3D" id="3.40.50.300">
    <property type="entry name" value="P-loop containing nucleotide triphosphate hydrolases"/>
    <property type="match status" value="1"/>
</dbReference>